<name>A0AAV5K080_9ROSI</name>
<evidence type="ECO:0000256" key="1">
    <source>
        <dbReference type="SAM" id="MobiDB-lite"/>
    </source>
</evidence>
<evidence type="ECO:0000313" key="3">
    <source>
        <dbReference type="EMBL" id="GKV20348.1"/>
    </source>
</evidence>
<keyword evidence="4" id="KW-1185">Reference proteome</keyword>
<dbReference type="InterPro" id="IPR012417">
    <property type="entry name" value="CaM-bd_dom_pln"/>
</dbReference>
<sequence length="915" mass="101117">MVQRKVPNKKLGVQADDVKSEKQRRFGNLTKSSSSYHLDGRSRGPELKKRMKKSRSIKLSDIEGLRSSPVKKTMAQPGKFPPLHVGTPQKQLLIKTVDGSPNYMKSTSSSEAKKESSQVSSWNSDSKNLRRKILNASKLGSVSSSKSARTLAKTSSFKLVRSLTKTTSFKPARPSAKKCSRVALCADMDAQRATCSSTLKDSKFPPYLMLNPGGTESEGTSVMKVCPYTYCSLNGHQHAPVPPLKCFLSARRRSLKTQRSMKLELLSPRKAKAFANGTEEIGIEQVLCDEQPALSPLGQGGMEFFIEIYAKNKGYHAEANDGTADKDLEGTTESEQHNFSSGGSNGGAIGEDDDKQISESLSEGSPHSEIDFDDNLEECSEIISTEMKNDAEEDSLLIYSTPGNFCNGHDSEGECNSSIETEDIIGVGMEWEGEAYSVSESENEAHFLMETDDESHFSIKGLSGPEISLDGIVNNSSQNILSDGVEQEVFGDDSAQTDNFSQISCTLDHDQVSSTEDVFDVPAMEKEEAEADLIGIMTIPALTKEQLLEENKVMETENQLPREAKSNCATEYIDGALKETNNIWLHLLDETEQDEMNEDYHGTQTLENSEADQIEATISNLSPEQELPCVKDGAGMEEEVAEAELLAGNQISNSSQGFSGVDEVDHKVDDNQNNLTIEACPVDNNLEEGYSTQDTVDESLSANSQDHLSDCQGQFESTNVVENTGFLEEGQDRTRKYKIPSSMESDEQKNSRMHKNRLAEENIESEKMEVEGNDGLDVAEIFGTASDISNQKSESTFSLAGSQMNQELPGSCNSRKWTIRCKRLNDNSHEERKFNPREPNFLPLVPEPDAEKVDLRHQMMDERKNSEEWMLDYALRQAVTKLAPARKRKVALLVEAFEKVMPAPFSHGRPIQACS</sequence>
<feature type="compositionally biased region" description="Basic and acidic residues" evidence="1">
    <location>
        <begin position="38"/>
        <end position="48"/>
    </location>
</feature>
<organism evidence="3 4">
    <name type="scientific">Rubroshorea leprosula</name>
    <dbReference type="NCBI Taxonomy" id="152421"/>
    <lineage>
        <taxon>Eukaryota</taxon>
        <taxon>Viridiplantae</taxon>
        <taxon>Streptophyta</taxon>
        <taxon>Embryophyta</taxon>
        <taxon>Tracheophyta</taxon>
        <taxon>Spermatophyta</taxon>
        <taxon>Magnoliopsida</taxon>
        <taxon>eudicotyledons</taxon>
        <taxon>Gunneridae</taxon>
        <taxon>Pentapetalae</taxon>
        <taxon>rosids</taxon>
        <taxon>malvids</taxon>
        <taxon>Malvales</taxon>
        <taxon>Dipterocarpaceae</taxon>
        <taxon>Rubroshorea</taxon>
    </lineage>
</organism>
<gene>
    <name evidence="3" type="ORF">SLEP1_g30486</name>
</gene>
<dbReference type="EMBL" id="BPVZ01000055">
    <property type="protein sequence ID" value="GKV20348.1"/>
    <property type="molecule type" value="Genomic_DNA"/>
</dbReference>
<feature type="region of interest" description="Disordered" evidence="1">
    <location>
        <begin position="1"/>
        <end position="126"/>
    </location>
</feature>
<accession>A0AAV5K080</accession>
<feature type="compositionally biased region" description="Basic and acidic residues" evidence="1">
    <location>
        <begin position="320"/>
        <end position="329"/>
    </location>
</feature>
<reference evidence="3 4" key="1">
    <citation type="journal article" date="2021" name="Commun. Biol.">
        <title>The genome of Shorea leprosula (Dipterocarpaceae) highlights the ecological relevance of drought in aseasonal tropical rainforests.</title>
        <authorList>
            <person name="Ng K.K.S."/>
            <person name="Kobayashi M.J."/>
            <person name="Fawcett J.A."/>
            <person name="Hatakeyama M."/>
            <person name="Paape T."/>
            <person name="Ng C.H."/>
            <person name="Ang C.C."/>
            <person name="Tnah L.H."/>
            <person name="Lee C.T."/>
            <person name="Nishiyama T."/>
            <person name="Sese J."/>
            <person name="O'Brien M.J."/>
            <person name="Copetti D."/>
            <person name="Mohd Noor M.I."/>
            <person name="Ong R.C."/>
            <person name="Putra M."/>
            <person name="Sireger I.Z."/>
            <person name="Indrioko S."/>
            <person name="Kosugi Y."/>
            <person name="Izuno A."/>
            <person name="Isagi Y."/>
            <person name="Lee S.L."/>
            <person name="Shimizu K.K."/>
        </authorList>
    </citation>
    <scope>NUCLEOTIDE SEQUENCE [LARGE SCALE GENOMIC DNA]</scope>
    <source>
        <strain evidence="3">214</strain>
    </source>
</reference>
<feature type="compositionally biased region" description="Polar residues" evidence="1">
    <location>
        <begin position="331"/>
        <end position="342"/>
    </location>
</feature>
<dbReference type="InterPro" id="IPR044681">
    <property type="entry name" value="PICBP-like"/>
</dbReference>
<feature type="region of interest" description="Disordered" evidence="1">
    <location>
        <begin position="320"/>
        <end position="373"/>
    </location>
</feature>
<dbReference type="AlphaFoldDB" id="A0AAV5K080"/>
<feature type="domain" description="Calmodulin-binding" evidence="2">
    <location>
        <begin position="788"/>
        <end position="902"/>
    </location>
</feature>
<dbReference type="Pfam" id="PF07839">
    <property type="entry name" value="CaM_binding"/>
    <property type="match status" value="1"/>
</dbReference>
<proteinExistence type="predicted"/>
<protein>
    <recommendedName>
        <fullName evidence="2">Calmodulin-binding domain-containing protein</fullName>
    </recommendedName>
</protein>
<dbReference type="Proteomes" id="UP001054252">
    <property type="component" value="Unassembled WGS sequence"/>
</dbReference>
<dbReference type="PANTHER" id="PTHR33923:SF2">
    <property type="entry name" value="CALMODULIN-BINDING PROTEIN-RELATED"/>
    <property type="match status" value="1"/>
</dbReference>
<comment type="caution">
    <text evidence="3">The sequence shown here is derived from an EMBL/GenBank/DDBJ whole genome shotgun (WGS) entry which is preliminary data.</text>
</comment>
<evidence type="ECO:0000259" key="2">
    <source>
        <dbReference type="SMART" id="SM01054"/>
    </source>
</evidence>
<evidence type="ECO:0000313" key="4">
    <source>
        <dbReference type="Proteomes" id="UP001054252"/>
    </source>
</evidence>
<dbReference type="GO" id="GO:0005516">
    <property type="term" value="F:calmodulin binding"/>
    <property type="evidence" value="ECO:0007669"/>
    <property type="project" value="InterPro"/>
</dbReference>
<dbReference type="PANTHER" id="PTHR33923">
    <property type="entry name" value="CALMODULIN-BINDING PROTEIN-RELATED"/>
    <property type="match status" value="1"/>
</dbReference>
<dbReference type="SMART" id="SM01054">
    <property type="entry name" value="CaM_binding"/>
    <property type="match status" value="1"/>
</dbReference>